<gene>
    <name evidence="1" type="ORF">BSTOLATCC_MIC57195</name>
</gene>
<organism evidence="1 2">
    <name type="scientific">Blepharisma stoltei</name>
    <dbReference type="NCBI Taxonomy" id="1481888"/>
    <lineage>
        <taxon>Eukaryota</taxon>
        <taxon>Sar</taxon>
        <taxon>Alveolata</taxon>
        <taxon>Ciliophora</taxon>
        <taxon>Postciliodesmatophora</taxon>
        <taxon>Heterotrichea</taxon>
        <taxon>Heterotrichida</taxon>
        <taxon>Blepharismidae</taxon>
        <taxon>Blepharisma</taxon>
    </lineage>
</organism>
<keyword evidence="2" id="KW-1185">Reference proteome</keyword>
<proteinExistence type="predicted"/>
<evidence type="ECO:0000313" key="2">
    <source>
        <dbReference type="Proteomes" id="UP001162131"/>
    </source>
</evidence>
<protein>
    <submittedName>
        <fullName evidence="1">Uncharacterized protein</fullName>
    </submittedName>
</protein>
<evidence type="ECO:0000313" key="1">
    <source>
        <dbReference type="EMBL" id="CAG9332909.1"/>
    </source>
</evidence>
<comment type="caution">
    <text evidence="1">The sequence shown here is derived from an EMBL/GenBank/DDBJ whole genome shotgun (WGS) entry which is preliminary data.</text>
</comment>
<reference evidence="1" key="1">
    <citation type="submission" date="2021-09" db="EMBL/GenBank/DDBJ databases">
        <authorList>
            <consortium name="AG Swart"/>
            <person name="Singh M."/>
            <person name="Singh A."/>
            <person name="Seah K."/>
            <person name="Emmerich C."/>
        </authorList>
    </citation>
    <scope>NUCLEOTIDE SEQUENCE</scope>
    <source>
        <strain evidence="1">ATCC30299</strain>
    </source>
</reference>
<dbReference type="EMBL" id="CAJZBQ010000055">
    <property type="protein sequence ID" value="CAG9332909.1"/>
    <property type="molecule type" value="Genomic_DNA"/>
</dbReference>
<dbReference type="AlphaFoldDB" id="A0AAU9K7J4"/>
<accession>A0AAU9K7J4</accession>
<sequence length="105" mass="11568">MTRSTSTGKIYDVNYIFGYIALKSAPYSQSLTVTNANGNSSPKIGSTDGFYFDFTISKSLWKSDIIEIVPDTNFGISSKVVCESASISFQKIGKFYVKISSYSKK</sequence>
<name>A0AAU9K7J4_9CILI</name>
<dbReference type="Proteomes" id="UP001162131">
    <property type="component" value="Unassembled WGS sequence"/>
</dbReference>